<dbReference type="EMBL" id="UYRT01089304">
    <property type="protein sequence ID" value="VDN34756.1"/>
    <property type="molecule type" value="Genomic_DNA"/>
</dbReference>
<gene>
    <name evidence="2" type="ORF">GPUH_LOCUS19864</name>
</gene>
<reference evidence="2 3" key="2">
    <citation type="submission" date="2018-11" db="EMBL/GenBank/DDBJ databases">
        <authorList>
            <consortium name="Pathogen Informatics"/>
        </authorList>
    </citation>
    <scope>NUCLEOTIDE SEQUENCE [LARGE SCALE GENOMIC DNA]</scope>
</reference>
<evidence type="ECO:0000313" key="2">
    <source>
        <dbReference type="EMBL" id="VDN34756.1"/>
    </source>
</evidence>
<feature type="compositionally biased region" description="Basic and acidic residues" evidence="1">
    <location>
        <begin position="140"/>
        <end position="152"/>
    </location>
</feature>
<sequence length="211" mass="23354">MSVENLRTAESLHETSLEYQQPVDRTYSINRQTPSYSTYVVSDEDVARERAQPYADSIHSSDFEIPSFLNSVPAQSQSDESVCQSSKTWIISKGTRTAAGAHAEDKTLTKTKAGTRATRNVGKKQSKGTRRKPALAQLHNEGRAQMRAESGKDAQMSGTKKVESRKPADWKAEKHSGFERPKPSKLSGKNKQKKAFVDEASSRICAAVQHL</sequence>
<feature type="compositionally biased region" description="Basic and acidic residues" evidence="1">
    <location>
        <begin position="160"/>
        <end position="182"/>
    </location>
</feature>
<keyword evidence="3" id="KW-1185">Reference proteome</keyword>
<dbReference type="WBParaSite" id="GPUH_0001988901-mRNA-1">
    <property type="protein sequence ID" value="GPUH_0001988901-mRNA-1"/>
    <property type="gene ID" value="GPUH_0001988901"/>
</dbReference>
<dbReference type="Proteomes" id="UP000271098">
    <property type="component" value="Unassembled WGS sequence"/>
</dbReference>
<reference evidence="4" key="1">
    <citation type="submission" date="2016-06" db="UniProtKB">
        <authorList>
            <consortium name="WormBaseParasite"/>
        </authorList>
    </citation>
    <scope>IDENTIFICATION</scope>
</reference>
<dbReference type="AlphaFoldDB" id="A0A183EFX3"/>
<feature type="region of interest" description="Disordered" evidence="1">
    <location>
        <begin position="96"/>
        <end position="197"/>
    </location>
</feature>
<evidence type="ECO:0000256" key="1">
    <source>
        <dbReference type="SAM" id="MobiDB-lite"/>
    </source>
</evidence>
<evidence type="ECO:0000313" key="3">
    <source>
        <dbReference type="Proteomes" id="UP000271098"/>
    </source>
</evidence>
<protein>
    <submittedName>
        <fullName evidence="2 4">Uncharacterized protein</fullName>
    </submittedName>
</protein>
<evidence type="ECO:0000313" key="4">
    <source>
        <dbReference type="WBParaSite" id="GPUH_0001988901-mRNA-1"/>
    </source>
</evidence>
<organism evidence="4">
    <name type="scientific">Gongylonema pulchrum</name>
    <dbReference type="NCBI Taxonomy" id="637853"/>
    <lineage>
        <taxon>Eukaryota</taxon>
        <taxon>Metazoa</taxon>
        <taxon>Ecdysozoa</taxon>
        <taxon>Nematoda</taxon>
        <taxon>Chromadorea</taxon>
        <taxon>Rhabditida</taxon>
        <taxon>Spirurina</taxon>
        <taxon>Spiruromorpha</taxon>
        <taxon>Spiruroidea</taxon>
        <taxon>Gongylonematidae</taxon>
        <taxon>Gongylonema</taxon>
    </lineage>
</organism>
<accession>A0A183EFX3</accession>
<proteinExistence type="predicted"/>
<name>A0A183EFX3_9BILA</name>
<feature type="compositionally biased region" description="Basic residues" evidence="1">
    <location>
        <begin position="121"/>
        <end position="133"/>
    </location>
</feature>
<dbReference type="OrthoDB" id="5876811at2759"/>